<name>A0ACD4RCG2_9BACI</name>
<evidence type="ECO:0000313" key="2">
    <source>
        <dbReference type="Proteomes" id="UP001226091"/>
    </source>
</evidence>
<protein>
    <submittedName>
        <fullName evidence="1">D-alanyl-D-alanine carboxypeptidase family protein</fullName>
        <ecNumber evidence="1">3.4.-.-</ecNumber>
    </submittedName>
</protein>
<organism evidence="1 2">
    <name type="scientific">Metabacillus hrfriensis</name>
    <dbReference type="NCBI Taxonomy" id="3048891"/>
    <lineage>
        <taxon>Bacteria</taxon>
        <taxon>Bacillati</taxon>
        <taxon>Bacillota</taxon>
        <taxon>Bacilli</taxon>
        <taxon>Bacillales</taxon>
        <taxon>Bacillaceae</taxon>
        <taxon>Metabacillus</taxon>
    </lineage>
</organism>
<sequence length="454" mass="49777">MNLSNMKLKRLLSVLFAAVLAITVVLPASQTSAAENDAVGVNAKGAILVEASTGKILYGKNADDLLPIASMAKIMTEYLVLEAVDKGKIKWDQTYTPSEYVYKISQNRGLSNVPLRKDGTYNVKELYEAMSIYSANGAAIALAEIVSGSESNFVKLMNEKAKDLGLKNFEFVNSTGLENGDLAGMHPDGTTADAENKMSARDMALLSQKLINDYPEVLDTASTPRKVFREGTEDAIKMDNWNWMLEGLLFETEGVDGLKTGSTKSAGSSFTATAERNGMRVITVVLNAASDDGSLHTPRFKETKKMIDYAYNNFKMEEIYPENYQIKNKSDLSVVKGKEKEVAVATKEPLNLVVKNGEKESYEPSYVFDQKKVNADNEVQAPVKKGEKIGYMTVKYTGKGQDLGFLEEKSDANVDIITKSGVEKANWFVLSMRGIGGFFGSLWGTVTDTVTGWF</sequence>
<keyword evidence="1" id="KW-0378">Hydrolase</keyword>
<keyword evidence="2" id="KW-1185">Reference proteome</keyword>
<reference evidence="2" key="1">
    <citation type="journal article" date="2025" name="Aquaculture">
        <title>Assessment of the bioflocculant production and safety properties of Metabacillus hrfriensis sp. nov. based on phenotypic and whole-genome sequencing analysis.</title>
        <authorList>
            <person name="Zhang R."/>
            <person name="Zhao Z."/>
            <person name="Luo L."/>
            <person name="Wang S."/>
            <person name="Guo K."/>
            <person name="Xu W."/>
        </authorList>
    </citation>
    <scope>NUCLEOTIDE SEQUENCE [LARGE SCALE GENOMIC DNA]</scope>
    <source>
        <strain evidence="2">CT-WN-B3</strain>
    </source>
</reference>
<gene>
    <name evidence="1" type="ORF">QLQ22_00090</name>
</gene>
<dbReference type="Proteomes" id="UP001226091">
    <property type="component" value="Chromosome"/>
</dbReference>
<proteinExistence type="predicted"/>
<keyword evidence="1" id="KW-0645">Protease</keyword>
<accession>A0ACD4RCG2</accession>
<dbReference type="EC" id="3.4.-.-" evidence="1"/>
<evidence type="ECO:0000313" key="1">
    <source>
        <dbReference type="EMBL" id="WHZ57865.1"/>
    </source>
</evidence>
<dbReference type="EMBL" id="CP126116">
    <property type="protein sequence ID" value="WHZ57865.1"/>
    <property type="molecule type" value="Genomic_DNA"/>
</dbReference>
<keyword evidence="1" id="KW-0121">Carboxypeptidase</keyword>